<feature type="region of interest" description="Disordered" evidence="1">
    <location>
        <begin position="1"/>
        <end position="134"/>
    </location>
</feature>
<sequence length="184" mass="20441">MLGVSRSHQSPRNLSIAQLSPAPRRTYQCQSRLTSTTVVSSAQSQPTGNTPAYSEFTRLYTRASDTSLPDASTSRILARSPRDTTTSNDVPLPRIAGPVVQASQSHRAPSRRANNPLTPTPKARTRRPHPHPGPPPFVRAYYSIRVHHLLDVRLGNVSMRRRFRPSRLVLRSASRHLPVICTVL</sequence>
<feature type="compositionally biased region" description="Polar residues" evidence="1">
    <location>
        <begin position="63"/>
        <end position="75"/>
    </location>
</feature>
<reference evidence="2" key="1">
    <citation type="journal article" date="2018" name="Genome Biol. Evol.">
        <title>Genomics and development of Lentinus tigrinus, a white-rot wood-decaying mushroom with dimorphic fruiting bodies.</title>
        <authorList>
            <person name="Wu B."/>
            <person name="Xu Z."/>
            <person name="Knudson A."/>
            <person name="Carlson A."/>
            <person name="Chen N."/>
            <person name="Kovaka S."/>
            <person name="LaButti K."/>
            <person name="Lipzen A."/>
            <person name="Pennachio C."/>
            <person name="Riley R."/>
            <person name="Schakwitz W."/>
            <person name="Umezawa K."/>
            <person name="Ohm R.A."/>
            <person name="Grigoriev I.V."/>
            <person name="Nagy L.G."/>
            <person name="Gibbons J."/>
            <person name="Hibbett D."/>
        </authorList>
    </citation>
    <scope>NUCLEOTIDE SEQUENCE [LARGE SCALE GENOMIC DNA]</scope>
    <source>
        <strain evidence="2">ALCF2SS1-6</strain>
    </source>
</reference>
<evidence type="ECO:0000256" key="1">
    <source>
        <dbReference type="SAM" id="MobiDB-lite"/>
    </source>
</evidence>
<feature type="compositionally biased region" description="Polar residues" evidence="1">
    <location>
        <begin position="101"/>
        <end position="117"/>
    </location>
</feature>
<organism evidence="2 3">
    <name type="scientific">Lentinus tigrinus ALCF2SS1-6</name>
    <dbReference type="NCBI Taxonomy" id="1328759"/>
    <lineage>
        <taxon>Eukaryota</taxon>
        <taxon>Fungi</taxon>
        <taxon>Dikarya</taxon>
        <taxon>Basidiomycota</taxon>
        <taxon>Agaricomycotina</taxon>
        <taxon>Agaricomycetes</taxon>
        <taxon>Polyporales</taxon>
        <taxon>Polyporaceae</taxon>
        <taxon>Lentinus</taxon>
    </lineage>
</organism>
<accession>A0A5C2RUG9</accession>
<feature type="compositionally biased region" description="Polar residues" evidence="1">
    <location>
        <begin position="42"/>
        <end position="52"/>
    </location>
</feature>
<dbReference type="Proteomes" id="UP000313359">
    <property type="component" value="Unassembled WGS sequence"/>
</dbReference>
<name>A0A5C2RUG9_9APHY</name>
<dbReference type="EMBL" id="ML122314">
    <property type="protein sequence ID" value="RPD53836.1"/>
    <property type="molecule type" value="Genomic_DNA"/>
</dbReference>
<proteinExistence type="predicted"/>
<keyword evidence="3" id="KW-1185">Reference proteome</keyword>
<dbReference type="AlphaFoldDB" id="A0A5C2RUG9"/>
<protein>
    <submittedName>
        <fullName evidence="2">Uncharacterized protein</fullName>
    </submittedName>
</protein>
<gene>
    <name evidence="2" type="ORF">L227DRAFT_580988</name>
</gene>
<feature type="compositionally biased region" description="Polar residues" evidence="1">
    <location>
        <begin position="1"/>
        <end position="18"/>
    </location>
</feature>
<evidence type="ECO:0000313" key="3">
    <source>
        <dbReference type="Proteomes" id="UP000313359"/>
    </source>
</evidence>
<evidence type="ECO:0000313" key="2">
    <source>
        <dbReference type="EMBL" id="RPD53836.1"/>
    </source>
</evidence>